<accession>A0A381TVT9</accession>
<sequence>MKLKLLKYLRCLDCLSALDLDEKEAGTADSGDRPEDVMEGRLVCTQCSATYTVSGGVPRMYISSSPDATRPRTAASFGYLWSQS</sequence>
<reference evidence="1" key="1">
    <citation type="submission" date="2018-05" db="EMBL/GenBank/DDBJ databases">
        <authorList>
            <person name="Lanie J.A."/>
            <person name="Ng W.-L."/>
            <person name="Kazmierczak K.M."/>
            <person name="Andrzejewski T.M."/>
            <person name="Davidsen T.M."/>
            <person name="Wayne K.J."/>
            <person name="Tettelin H."/>
            <person name="Glass J.I."/>
            <person name="Rusch D."/>
            <person name="Podicherti R."/>
            <person name="Tsui H.-C.T."/>
            <person name="Winkler M.E."/>
        </authorList>
    </citation>
    <scope>NUCLEOTIDE SEQUENCE</scope>
</reference>
<evidence type="ECO:0000313" key="1">
    <source>
        <dbReference type="EMBL" id="SVA19087.1"/>
    </source>
</evidence>
<gene>
    <name evidence="1" type="ORF">METZ01_LOCUS71941</name>
</gene>
<proteinExistence type="predicted"/>
<name>A0A381TVT9_9ZZZZ</name>
<evidence type="ECO:0008006" key="2">
    <source>
        <dbReference type="Google" id="ProtNLM"/>
    </source>
</evidence>
<protein>
    <recommendedName>
        <fullName evidence="2">Trm112 family protein</fullName>
    </recommendedName>
</protein>
<dbReference type="SUPFAM" id="SSF158997">
    <property type="entry name" value="Trm112p-like"/>
    <property type="match status" value="1"/>
</dbReference>
<organism evidence="1">
    <name type="scientific">marine metagenome</name>
    <dbReference type="NCBI Taxonomy" id="408172"/>
    <lineage>
        <taxon>unclassified sequences</taxon>
        <taxon>metagenomes</taxon>
        <taxon>ecological metagenomes</taxon>
    </lineage>
</organism>
<dbReference type="Gene3D" id="2.20.25.10">
    <property type="match status" value="1"/>
</dbReference>
<dbReference type="EMBL" id="UINC01005103">
    <property type="protein sequence ID" value="SVA19087.1"/>
    <property type="molecule type" value="Genomic_DNA"/>
</dbReference>
<feature type="non-terminal residue" evidence="1">
    <location>
        <position position="84"/>
    </location>
</feature>
<dbReference type="AlphaFoldDB" id="A0A381TVT9"/>